<dbReference type="CDD" id="cd19932">
    <property type="entry name" value="REC_PdtaR-like"/>
    <property type="match status" value="1"/>
</dbReference>
<proteinExistence type="predicted"/>
<dbReference type="EMBL" id="LT906470">
    <property type="protein sequence ID" value="SNV66375.1"/>
    <property type="molecule type" value="Genomic_DNA"/>
</dbReference>
<dbReference type="InterPro" id="IPR008327">
    <property type="entry name" value="Sig_transdc_resp-reg_antiterm"/>
</dbReference>
<feature type="modified residue" description="4-aspartylphosphate" evidence="1">
    <location>
        <position position="52"/>
    </location>
</feature>
<dbReference type="InterPro" id="IPR011006">
    <property type="entry name" value="CheY-like_superfamily"/>
</dbReference>
<dbReference type="Pfam" id="PF00072">
    <property type="entry name" value="Response_reg"/>
    <property type="match status" value="1"/>
</dbReference>
<dbReference type="SMART" id="SM00448">
    <property type="entry name" value="REC"/>
    <property type="match status" value="1"/>
</dbReference>
<dbReference type="SMART" id="SM01012">
    <property type="entry name" value="ANTAR"/>
    <property type="match status" value="1"/>
</dbReference>
<dbReference type="InterPro" id="IPR005561">
    <property type="entry name" value="ANTAR"/>
</dbReference>
<dbReference type="GO" id="GO:0000160">
    <property type="term" value="P:phosphorelay signal transduction system"/>
    <property type="evidence" value="ECO:0007669"/>
    <property type="project" value="InterPro"/>
</dbReference>
<dbReference type="KEGG" id="vrm:44547418_01048"/>
<dbReference type="InterPro" id="IPR036388">
    <property type="entry name" value="WH-like_DNA-bd_sf"/>
</dbReference>
<evidence type="ECO:0000259" key="2">
    <source>
        <dbReference type="PROSITE" id="PS50110"/>
    </source>
</evidence>
<dbReference type="InterPro" id="IPR001789">
    <property type="entry name" value="Sig_transdc_resp-reg_receiver"/>
</dbReference>
<feature type="domain" description="ANTAR" evidence="3">
    <location>
        <begin position="122"/>
        <end position="183"/>
    </location>
</feature>
<evidence type="ECO:0000259" key="3">
    <source>
        <dbReference type="PROSITE" id="PS50921"/>
    </source>
</evidence>
<sequence>MRIAIVDDESLIRMDLRDILESQGHEVVGEGSNGIEAIQLCKDHHPDIILMDVKMPELDGIEAARQIGFHHYAPVVLLTSYSQQDLIDKARESGVYGYLIKPLREDQLMPTLEMALGRFKSDENLREQMVQLEQSLEERKFIQRGTGILMELYKISEEEAYGRIRSLSMKQHMSIVKTCQCIIEQVNKSGKN</sequence>
<feature type="domain" description="Response regulatory" evidence="2">
    <location>
        <begin position="2"/>
        <end position="116"/>
    </location>
</feature>
<keyword evidence="1" id="KW-0597">Phosphoprotein</keyword>
<dbReference type="SUPFAM" id="SSF52172">
    <property type="entry name" value="CheY-like"/>
    <property type="match status" value="1"/>
</dbReference>
<keyword evidence="5" id="KW-1185">Reference proteome</keyword>
<dbReference type="Gene3D" id="1.10.10.10">
    <property type="entry name" value="Winged helix-like DNA-binding domain superfamily/Winged helix DNA-binding domain"/>
    <property type="match status" value="1"/>
</dbReference>
<dbReference type="Pfam" id="PF03861">
    <property type="entry name" value="ANTAR"/>
    <property type="match status" value="1"/>
</dbReference>
<evidence type="ECO:0000313" key="4">
    <source>
        <dbReference type="EMBL" id="SNV66375.1"/>
    </source>
</evidence>
<dbReference type="PROSITE" id="PS50110">
    <property type="entry name" value="RESPONSE_REGULATORY"/>
    <property type="match status" value="1"/>
</dbReference>
<dbReference type="PIRSF" id="PIRSF036382">
    <property type="entry name" value="RR_antiterm"/>
    <property type="match status" value="1"/>
</dbReference>
<dbReference type="PANTHER" id="PTHR43228:SF6">
    <property type="entry name" value="RESPONSE REGULATOR RECEIVER"/>
    <property type="match status" value="1"/>
</dbReference>
<dbReference type="RefSeq" id="WP_095066001.1">
    <property type="nucleotide sequence ID" value="NZ_LT906470.1"/>
</dbReference>
<dbReference type="Proteomes" id="UP000214973">
    <property type="component" value="Chromosome 1"/>
</dbReference>
<dbReference type="InterPro" id="IPR052048">
    <property type="entry name" value="ST_Response_Regulator"/>
</dbReference>
<organism evidence="4 5">
    <name type="scientific">Veillonella rodentium</name>
    <dbReference type="NCBI Taxonomy" id="248315"/>
    <lineage>
        <taxon>Bacteria</taxon>
        <taxon>Bacillati</taxon>
        <taxon>Bacillota</taxon>
        <taxon>Negativicutes</taxon>
        <taxon>Veillonellales</taxon>
        <taxon>Veillonellaceae</taxon>
        <taxon>Veillonella</taxon>
    </lineage>
</organism>
<dbReference type="PANTHER" id="PTHR43228">
    <property type="entry name" value="TWO-COMPONENT RESPONSE REGULATOR"/>
    <property type="match status" value="1"/>
</dbReference>
<dbReference type="PROSITE" id="PS50921">
    <property type="entry name" value="ANTAR"/>
    <property type="match status" value="1"/>
</dbReference>
<protein>
    <submittedName>
        <fullName evidence="4">Probable transcriptional regulatory protein pdtaR</fullName>
    </submittedName>
</protein>
<dbReference type="AlphaFoldDB" id="A0A239Z5K2"/>
<accession>A0A239Z5K2</accession>
<dbReference type="InterPro" id="IPR048029">
    <property type="entry name" value="PdtaR_REC"/>
</dbReference>
<evidence type="ECO:0000313" key="5">
    <source>
        <dbReference type="Proteomes" id="UP000214973"/>
    </source>
</evidence>
<gene>
    <name evidence="4" type="primary">pdtaR</name>
    <name evidence="4" type="ORF">SAMEA44547418_01048</name>
</gene>
<dbReference type="Gene3D" id="3.40.50.2300">
    <property type="match status" value="1"/>
</dbReference>
<reference evidence="4 5" key="1">
    <citation type="submission" date="2017-06" db="EMBL/GenBank/DDBJ databases">
        <authorList>
            <consortium name="Pathogen Informatics"/>
        </authorList>
    </citation>
    <scope>NUCLEOTIDE SEQUENCE [LARGE SCALE GENOMIC DNA]</scope>
    <source>
        <strain evidence="4 5">NCTC12018</strain>
    </source>
</reference>
<evidence type="ECO:0000256" key="1">
    <source>
        <dbReference type="PROSITE-ProRule" id="PRU00169"/>
    </source>
</evidence>
<dbReference type="GO" id="GO:0003723">
    <property type="term" value="F:RNA binding"/>
    <property type="evidence" value="ECO:0007669"/>
    <property type="project" value="InterPro"/>
</dbReference>
<name>A0A239Z5K2_9FIRM</name>